<dbReference type="Pfam" id="PF00732">
    <property type="entry name" value="GMC_oxred_N"/>
    <property type="match status" value="1"/>
</dbReference>
<dbReference type="GO" id="GO:0016614">
    <property type="term" value="F:oxidoreductase activity, acting on CH-OH group of donors"/>
    <property type="evidence" value="ECO:0007669"/>
    <property type="project" value="InterPro"/>
</dbReference>
<dbReference type="SUPFAM" id="SSF51905">
    <property type="entry name" value="FAD/NAD(P)-binding domain"/>
    <property type="match status" value="1"/>
</dbReference>
<accession>A0A2N3NFW8</accession>
<keyword evidence="8" id="KW-1185">Reference proteome</keyword>
<evidence type="ECO:0000256" key="3">
    <source>
        <dbReference type="RuleBase" id="RU003968"/>
    </source>
</evidence>
<dbReference type="PANTHER" id="PTHR47190:SF2">
    <property type="entry name" value="CELLOBIOSE DEHYDROGENASE (AFU_ORTHOLOGUE AFUA_2G17620)"/>
    <property type="match status" value="1"/>
</dbReference>
<feature type="region of interest" description="Disordered" evidence="4">
    <location>
        <begin position="229"/>
        <end position="259"/>
    </location>
</feature>
<evidence type="ECO:0000256" key="5">
    <source>
        <dbReference type="SAM" id="SignalP"/>
    </source>
</evidence>
<dbReference type="InterPro" id="IPR035971">
    <property type="entry name" value="CBD_sf"/>
</dbReference>
<dbReference type="GO" id="GO:0050660">
    <property type="term" value="F:flavin adenine dinucleotide binding"/>
    <property type="evidence" value="ECO:0007669"/>
    <property type="project" value="InterPro"/>
</dbReference>
<dbReference type="Pfam" id="PF13450">
    <property type="entry name" value="NAD_binding_8"/>
    <property type="match status" value="1"/>
</dbReference>
<evidence type="ECO:0000256" key="4">
    <source>
        <dbReference type="SAM" id="MobiDB-lite"/>
    </source>
</evidence>
<dbReference type="SUPFAM" id="SSF57180">
    <property type="entry name" value="Cellulose-binding domain"/>
    <property type="match status" value="1"/>
</dbReference>
<evidence type="ECO:0000259" key="6">
    <source>
        <dbReference type="PROSITE" id="PS51164"/>
    </source>
</evidence>
<dbReference type="PROSITE" id="PS51257">
    <property type="entry name" value="PROKAR_LIPOPROTEIN"/>
    <property type="match status" value="1"/>
</dbReference>
<dbReference type="Gene3D" id="3.30.410.10">
    <property type="entry name" value="Cholesterol Oxidase, domain 2"/>
    <property type="match status" value="1"/>
</dbReference>
<keyword evidence="3" id="KW-0285">Flavoprotein</keyword>
<dbReference type="CDD" id="cd09630">
    <property type="entry name" value="CDH_like_cytochrome"/>
    <property type="match status" value="1"/>
</dbReference>
<dbReference type="Proteomes" id="UP000233524">
    <property type="component" value="Unassembled WGS sequence"/>
</dbReference>
<evidence type="ECO:0000313" key="8">
    <source>
        <dbReference type="Proteomes" id="UP000233524"/>
    </source>
</evidence>
<comment type="similarity">
    <text evidence="1 3">Belongs to the GMC oxidoreductase family.</text>
</comment>
<comment type="caution">
    <text evidence="7">The sequence shown here is derived from an EMBL/GenBank/DDBJ whole genome shotgun (WGS) entry which is preliminary data.</text>
</comment>
<dbReference type="InterPro" id="IPR007867">
    <property type="entry name" value="GMC_OxRtase_C"/>
</dbReference>
<dbReference type="Pfam" id="PF16010">
    <property type="entry name" value="CDH-cyt"/>
    <property type="match status" value="1"/>
</dbReference>
<dbReference type="STRING" id="41688.A0A2N3NFW8"/>
<organism evidence="7 8">
    <name type="scientific">Lomentospora prolificans</name>
    <dbReference type="NCBI Taxonomy" id="41688"/>
    <lineage>
        <taxon>Eukaryota</taxon>
        <taxon>Fungi</taxon>
        <taxon>Dikarya</taxon>
        <taxon>Ascomycota</taxon>
        <taxon>Pezizomycotina</taxon>
        <taxon>Sordariomycetes</taxon>
        <taxon>Hypocreomycetidae</taxon>
        <taxon>Microascales</taxon>
        <taxon>Microascaceae</taxon>
        <taxon>Lomentospora</taxon>
    </lineage>
</organism>
<dbReference type="EMBL" id="NLAX01000008">
    <property type="protein sequence ID" value="PKS11328.1"/>
    <property type="molecule type" value="Genomic_DNA"/>
</dbReference>
<keyword evidence="2 5" id="KW-0732">Signal</keyword>
<keyword evidence="3" id="KW-0274">FAD</keyword>
<dbReference type="PROSITE" id="PS00623">
    <property type="entry name" value="GMC_OXRED_1"/>
    <property type="match status" value="1"/>
</dbReference>
<feature type="signal peptide" evidence="5">
    <location>
        <begin position="1"/>
        <end position="23"/>
    </location>
</feature>
<dbReference type="Gene3D" id="3.50.50.60">
    <property type="entry name" value="FAD/NAD(P)-binding domain"/>
    <property type="match status" value="1"/>
</dbReference>
<feature type="chain" id="PRO_5014606576" description="CBM1 domain-containing protein" evidence="5">
    <location>
        <begin position="24"/>
        <end position="847"/>
    </location>
</feature>
<dbReference type="GO" id="GO:0005576">
    <property type="term" value="C:extracellular region"/>
    <property type="evidence" value="ECO:0007669"/>
    <property type="project" value="InterPro"/>
</dbReference>
<dbReference type="PROSITE" id="PS51164">
    <property type="entry name" value="CBM1_2"/>
    <property type="match status" value="1"/>
</dbReference>
<dbReference type="FunFam" id="2.60.40.1210:FF:000004">
    <property type="entry name" value="Cellobiose dehydrogenase"/>
    <property type="match status" value="1"/>
</dbReference>
<evidence type="ECO:0000256" key="2">
    <source>
        <dbReference type="ARBA" id="ARBA00022729"/>
    </source>
</evidence>
<dbReference type="Pfam" id="PF05199">
    <property type="entry name" value="GMC_oxred_C"/>
    <property type="match status" value="1"/>
</dbReference>
<dbReference type="SMART" id="SM00236">
    <property type="entry name" value="fCBD"/>
    <property type="match status" value="1"/>
</dbReference>
<dbReference type="GO" id="GO:0005975">
    <property type="term" value="P:carbohydrate metabolic process"/>
    <property type="evidence" value="ECO:0007669"/>
    <property type="project" value="InterPro"/>
</dbReference>
<evidence type="ECO:0000313" key="7">
    <source>
        <dbReference type="EMBL" id="PKS11328.1"/>
    </source>
</evidence>
<proteinExistence type="inferred from homology"/>
<name>A0A2N3NFW8_9PEZI</name>
<dbReference type="VEuPathDB" id="FungiDB:jhhlp_003090"/>
<gene>
    <name evidence="7" type="ORF">jhhlp_003090</name>
</gene>
<evidence type="ECO:0000256" key="1">
    <source>
        <dbReference type="ARBA" id="ARBA00010790"/>
    </source>
</evidence>
<dbReference type="PANTHER" id="PTHR47190">
    <property type="entry name" value="DEHYDROGENASE, PUTATIVE-RELATED"/>
    <property type="match status" value="1"/>
</dbReference>
<reference evidence="7 8" key="1">
    <citation type="journal article" date="2017" name="G3 (Bethesda)">
        <title>First Draft Genome Sequence of the Pathogenic Fungus Lomentospora prolificans (Formerly Scedosporium prolificans).</title>
        <authorList>
            <person name="Luo R."/>
            <person name="Zimin A."/>
            <person name="Workman R."/>
            <person name="Fan Y."/>
            <person name="Pertea G."/>
            <person name="Grossman N."/>
            <person name="Wear M.P."/>
            <person name="Jia B."/>
            <person name="Miller H."/>
            <person name="Casadevall A."/>
            <person name="Timp W."/>
            <person name="Zhang S.X."/>
            <person name="Salzberg S.L."/>
        </authorList>
    </citation>
    <scope>NUCLEOTIDE SEQUENCE [LARGE SCALE GENOMIC DNA]</scope>
    <source>
        <strain evidence="7 8">JHH-5317</strain>
    </source>
</reference>
<dbReference type="InterPro" id="IPR000254">
    <property type="entry name" value="CBD"/>
</dbReference>
<dbReference type="SUPFAM" id="SSF54373">
    <property type="entry name" value="FAD-linked reductases, C-terminal domain"/>
    <property type="match status" value="1"/>
</dbReference>
<dbReference type="InterPro" id="IPR036188">
    <property type="entry name" value="FAD/NAD-bd_sf"/>
</dbReference>
<dbReference type="OrthoDB" id="413885at2759"/>
<feature type="domain" description="CBM1" evidence="6">
    <location>
        <begin position="807"/>
        <end position="843"/>
    </location>
</feature>
<dbReference type="SUPFAM" id="SSF49344">
    <property type="entry name" value="CBD9-like"/>
    <property type="match status" value="1"/>
</dbReference>
<dbReference type="InterPro" id="IPR015920">
    <property type="entry name" value="Cellobiose_DH-like_cyt"/>
</dbReference>
<dbReference type="Pfam" id="PF00734">
    <property type="entry name" value="CBM_1"/>
    <property type="match status" value="1"/>
</dbReference>
<feature type="compositionally biased region" description="Low complexity" evidence="4">
    <location>
        <begin position="238"/>
        <end position="259"/>
    </location>
</feature>
<sequence>MQFSRRVATTIVVAASLWQSCQAQGPAPTVYTDPETGIIFDAWSATTSQTQGGMTIGMALPSDALSTDSTEFIGILTCSSPNGEGTGWCGISLGGTMTQKLLLMAWPYGDEVLTQFMWASGYDTPVAYTGDAKLTQISSSVNGTNYSVIFRCENCLAWDQDGETGGVSTSSGFMLLGWAQAYKSPTNPSCPANIRLEQHDTQNIFPAVPDANIANPSYSEWAALATNTVTGDCGGGPDPTNTDTTPSSTSTSVPSKTGVPVPTDTAYDYVIVGGGAGGLPLADRLSAEGKKVLLIEKGPPSTGRWGGDMKPDWLEGTDLTRFHVPGLCNQIWHDSAGIACTDMDQMAGCVLGGGTAVNAGLWWKPYSQDWDFNFPTGWKSKDVSAATSRVFSKIPGTTVPSMDGKLYLQQGFEVVSSGLRSAGWTEVTANDQPDKKNRTFTHTPYMYSNGERGGPLATYLVAASQRSNFKLWTGTAVKRVVRTGGHVTGLEVEPFLNGGYTGTVPLTAVTGRVILSAGTFGSAKILMRSGIGPLDQLQVVQTSTDGGTMISEDQWIELPVGYNLEDHTNTDTVITHPDVEFYDFYEAWDDPIASDKSAYLDNRSGILAQAAPNIGPVFFEEIRGNDGVTRQLQWTARVEGTFETPNGKAITMSQYLGRGAKSRGRMTITRNLNTAVSTVPYLRDPNDIEAVIKGIENLQAALANVPGLNWTYPPPGVTAREYVNDMVVSTSNRRANHWIGSCKLGTDDGRSNGSAVVDTNTRVWGTDNLFVVDGSIFPGMVTANPSASIVIASEHAADKILALAPAGQQPRYAQCGGLTWNGSHQCAAPYTCQKTNDYYSQVRYGRS</sequence>
<dbReference type="InterPro" id="IPR053208">
    <property type="entry name" value="GMC_Oxidoreductase_CD"/>
</dbReference>
<dbReference type="InParanoid" id="A0A2N3NFW8"/>
<dbReference type="GO" id="GO:0030248">
    <property type="term" value="F:cellulose binding"/>
    <property type="evidence" value="ECO:0007669"/>
    <property type="project" value="InterPro"/>
</dbReference>
<dbReference type="InterPro" id="IPR000172">
    <property type="entry name" value="GMC_OxRdtase_N"/>
</dbReference>
<protein>
    <recommendedName>
        <fullName evidence="6">CBM1 domain-containing protein</fullName>
    </recommendedName>
</protein>
<dbReference type="Gene3D" id="2.60.40.1210">
    <property type="entry name" value="Cellobiose dehydrogenase, cytochrome domain"/>
    <property type="match status" value="1"/>
</dbReference>
<dbReference type="AlphaFoldDB" id="A0A2N3NFW8"/>